<feature type="non-terminal residue" evidence="1">
    <location>
        <position position="41"/>
    </location>
</feature>
<accession>A0A9N9HK22</accession>
<keyword evidence="2" id="KW-1185">Reference proteome</keyword>
<feature type="non-terminal residue" evidence="1">
    <location>
        <position position="1"/>
    </location>
</feature>
<organism evidence="1 2">
    <name type="scientific">Ambispora gerdemannii</name>
    <dbReference type="NCBI Taxonomy" id="144530"/>
    <lineage>
        <taxon>Eukaryota</taxon>
        <taxon>Fungi</taxon>
        <taxon>Fungi incertae sedis</taxon>
        <taxon>Mucoromycota</taxon>
        <taxon>Glomeromycotina</taxon>
        <taxon>Glomeromycetes</taxon>
        <taxon>Archaeosporales</taxon>
        <taxon>Ambisporaceae</taxon>
        <taxon>Ambispora</taxon>
    </lineage>
</organism>
<dbReference type="Proteomes" id="UP000789831">
    <property type="component" value="Unassembled WGS sequence"/>
</dbReference>
<comment type="caution">
    <text evidence="1">The sequence shown here is derived from an EMBL/GenBank/DDBJ whole genome shotgun (WGS) entry which is preliminary data.</text>
</comment>
<reference evidence="1" key="1">
    <citation type="submission" date="2021-06" db="EMBL/GenBank/DDBJ databases">
        <authorList>
            <person name="Kallberg Y."/>
            <person name="Tangrot J."/>
            <person name="Rosling A."/>
        </authorList>
    </citation>
    <scope>NUCLEOTIDE SEQUENCE</scope>
    <source>
        <strain evidence="1">MT106</strain>
    </source>
</reference>
<proteinExistence type="predicted"/>
<protein>
    <submittedName>
        <fullName evidence="1">1165_t:CDS:1</fullName>
    </submittedName>
</protein>
<dbReference type="AlphaFoldDB" id="A0A9N9HK22"/>
<name>A0A9N9HK22_9GLOM</name>
<dbReference type="EMBL" id="CAJVPL010010219">
    <property type="protein sequence ID" value="CAG8680552.1"/>
    <property type="molecule type" value="Genomic_DNA"/>
</dbReference>
<sequence>FSLIPSFDVSESVVFSSRNSRRIIRSSLACSVVGLRVLTIY</sequence>
<evidence type="ECO:0000313" key="2">
    <source>
        <dbReference type="Proteomes" id="UP000789831"/>
    </source>
</evidence>
<evidence type="ECO:0000313" key="1">
    <source>
        <dbReference type="EMBL" id="CAG8680552.1"/>
    </source>
</evidence>
<gene>
    <name evidence="1" type="ORF">AGERDE_LOCUS12657</name>
</gene>